<dbReference type="InterPro" id="IPR019410">
    <property type="entry name" value="Methyltransf_16"/>
</dbReference>
<reference evidence="5" key="2">
    <citation type="journal article" date="2019" name="Mol. Plant Microbe Interact.">
        <title>Genome sequence resources for four phytopathogenic fungi from the Colletotrichum orbiculare species complex.</title>
        <authorList>
            <person name="Gan P."/>
            <person name="Tsushima A."/>
            <person name="Narusaka M."/>
            <person name="Narusaka Y."/>
            <person name="Takano Y."/>
            <person name="Kubo Y."/>
            <person name="Shirasu K."/>
        </authorList>
    </citation>
    <scope>GENOME REANNOTATION</scope>
    <source>
        <strain evidence="5">104-T / ATCC 96160 / CBS 514.97 / LARS 414 / MAFF 240422</strain>
    </source>
</reference>
<comment type="subcellular location">
    <subcellularLocation>
        <location evidence="1">Cytoplasm</location>
    </subcellularLocation>
</comment>
<reference evidence="5" key="1">
    <citation type="journal article" date="2013" name="New Phytol.">
        <title>Comparative genomic and transcriptomic analyses reveal the hemibiotrophic stage shift of Colletotrichum fungi.</title>
        <authorList>
            <person name="Gan P."/>
            <person name="Ikeda K."/>
            <person name="Irieda H."/>
            <person name="Narusaka M."/>
            <person name="O'Connell R.J."/>
            <person name="Narusaka Y."/>
            <person name="Takano Y."/>
            <person name="Kubo Y."/>
            <person name="Shirasu K."/>
        </authorList>
    </citation>
    <scope>NUCLEOTIDE SEQUENCE [LARGE SCALE GENOMIC DNA]</scope>
    <source>
        <strain evidence="5">104-T / ATCC 96160 / CBS 514.97 / LARS 414 / MAFF 240422</strain>
    </source>
</reference>
<dbReference type="Pfam" id="PF10294">
    <property type="entry name" value="Methyltransf_16"/>
    <property type="match status" value="1"/>
</dbReference>
<dbReference type="InterPro" id="IPR029063">
    <property type="entry name" value="SAM-dependent_MTases_sf"/>
</dbReference>
<feature type="compositionally biased region" description="Basic and acidic residues" evidence="3">
    <location>
        <begin position="18"/>
        <end position="46"/>
    </location>
</feature>
<gene>
    <name evidence="1 4" type="primary">EFM7</name>
    <name evidence="4" type="ORF">Cob_v002272</name>
</gene>
<feature type="binding site" evidence="1">
    <location>
        <position position="522"/>
    </location>
    <ligand>
        <name>S-adenosyl-L-methionine</name>
        <dbReference type="ChEBI" id="CHEBI:59789"/>
    </ligand>
</feature>
<keyword evidence="2" id="KW-0175">Coiled coil</keyword>
<feature type="region of interest" description="Disordered" evidence="3">
    <location>
        <begin position="156"/>
        <end position="264"/>
    </location>
</feature>
<keyword evidence="1" id="KW-0949">S-adenosyl-L-methionine</keyword>
<dbReference type="SUPFAM" id="SSF53335">
    <property type="entry name" value="S-adenosyl-L-methionine-dependent methyltransferases"/>
    <property type="match status" value="1"/>
</dbReference>
<evidence type="ECO:0000313" key="5">
    <source>
        <dbReference type="Proteomes" id="UP000014480"/>
    </source>
</evidence>
<evidence type="ECO:0000256" key="1">
    <source>
        <dbReference type="HAMAP-Rule" id="MF_03223"/>
    </source>
</evidence>
<dbReference type="GO" id="GO:0071885">
    <property type="term" value="F:N-terminal protein N-methyltransferase activity"/>
    <property type="evidence" value="ECO:0007669"/>
    <property type="project" value="UniProtKB-UniRule"/>
</dbReference>
<feature type="region of interest" description="Disordered" evidence="3">
    <location>
        <begin position="376"/>
        <end position="418"/>
    </location>
</feature>
<dbReference type="InterPro" id="IPR025784">
    <property type="entry name" value="EFM7"/>
</dbReference>
<feature type="binding site" evidence="1">
    <location>
        <position position="552"/>
    </location>
    <ligand>
        <name>S-adenosyl-L-methionine</name>
        <dbReference type="ChEBI" id="CHEBI:59789"/>
    </ligand>
</feature>
<dbReference type="PANTHER" id="PTHR34117:SF1">
    <property type="entry name" value="STYLE CELL-CYCLE INHIBITOR 1"/>
    <property type="match status" value="1"/>
</dbReference>
<protein>
    <recommendedName>
        <fullName evidence="1">Protein N-terminal and lysine N-methyltransferase EFM7</fullName>
        <ecNumber evidence="1">2.1.1.-</ecNumber>
    </recommendedName>
    <alternativeName>
        <fullName evidence="1">Elongation factor methyltransferase 7</fullName>
    </alternativeName>
</protein>
<feature type="compositionally biased region" description="Basic and acidic residues" evidence="3">
    <location>
        <begin position="217"/>
        <end position="264"/>
    </location>
</feature>
<organism evidence="4 5">
    <name type="scientific">Colletotrichum orbiculare (strain 104-T / ATCC 96160 / CBS 514.97 / LARS 414 / MAFF 240422)</name>
    <name type="common">Cucumber anthracnose fungus</name>
    <name type="synonym">Colletotrichum lagenarium</name>
    <dbReference type="NCBI Taxonomy" id="1213857"/>
    <lineage>
        <taxon>Eukaryota</taxon>
        <taxon>Fungi</taxon>
        <taxon>Dikarya</taxon>
        <taxon>Ascomycota</taxon>
        <taxon>Pezizomycotina</taxon>
        <taxon>Sordariomycetes</taxon>
        <taxon>Hypocreomycetidae</taxon>
        <taxon>Glomerellales</taxon>
        <taxon>Glomerellaceae</taxon>
        <taxon>Colletotrichum</taxon>
        <taxon>Colletotrichum orbiculare species complex</taxon>
    </lineage>
</organism>
<feature type="compositionally biased region" description="Polar residues" evidence="3">
    <location>
        <begin position="408"/>
        <end position="418"/>
    </location>
</feature>
<comment type="function">
    <text evidence="1">S-adenosyl-L-methionine-dependent protein methyltransferase that trimethylates the N-terminal glycine 'Gly-2' of elongation factor 1-alpha, before also catalyzing the mono- and dimethylation of 'Lys-3'.</text>
</comment>
<evidence type="ECO:0000256" key="3">
    <source>
        <dbReference type="SAM" id="MobiDB-lite"/>
    </source>
</evidence>
<dbReference type="CDD" id="cd02440">
    <property type="entry name" value="AdoMet_MTases"/>
    <property type="match status" value="1"/>
</dbReference>
<feature type="compositionally biased region" description="Polar residues" evidence="3">
    <location>
        <begin position="376"/>
        <end position="387"/>
    </location>
</feature>
<comment type="caution">
    <text evidence="4">The sequence shown here is derived from an EMBL/GenBank/DDBJ whole genome shotgun (WGS) entry which is preliminary data.</text>
</comment>
<dbReference type="PROSITE" id="PS51560">
    <property type="entry name" value="SAM_MT_NNT1"/>
    <property type="match status" value="1"/>
</dbReference>
<dbReference type="AlphaFoldDB" id="A0A484G2E9"/>
<dbReference type="STRING" id="1213857.A0A484G2E9"/>
<keyword evidence="5" id="KW-1185">Reference proteome</keyword>
<feature type="compositionally biased region" description="Low complexity" evidence="3">
    <location>
        <begin position="392"/>
        <end position="407"/>
    </location>
</feature>
<dbReference type="InterPro" id="IPR044688">
    <property type="entry name" value="SCI-1-like"/>
</dbReference>
<evidence type="ECO:0000313" key="4">
    <source>
        <dbReference type="EMBL" id="TDZ24566.1"/>
    </source>
</evidence>
<dbReference type="GO" id="GO:0005737">
    <property type="term" value="C:cytoplasm"/>
    <property type="evidence" value="ECO:0007669"/>
    <property type="project" value="UniProtKB-SubCell"/>
</dbReference>
<feature type="compositionally biased region" description="Basic and acidic residues" evidence="3">
    <location>
        <begin position="156"/>
        <end position="181"/>
    </location>
</feature>
<comment type="similarity">
    <text evidence="1">Belongs to the class I-like SAM-binding methyltransferase superfamily. EFM7 family.</text>
</comment>
<dbReference type="GO" id="GO:0032259">
    <property type="term" value="P:methylation"/>
    <property type="evidence" value="ECO:0007669"/>
    <property type="project" value="UniProtKB-KW"/>
</dbReference>
<feature type="binding site" evidence="1">
    <location>
        <position position="474"/>
    </location>
    <ligand>
        <name>S-adenosyl-L-methionine</name>
        <dbReference type="ChEBI" id="CHEBI:59789"/>
    </ligand>
</feature>
<name>A0A484G2E9_COLOR</name>
<feature type="binding site" evidence="1">
    <location>
        <position position="576"/>
    </location>
    <ligand>
        <name>S-adenosyl-L-methionine</name>
        <dbReference type="ChEBI" id="CHEBI:59789"/>
    </ligand>
</feature>
<feature type="region of interest" description="Disordered" evidence="3">
    <location>
        <begin position="1"/>
        <end position="92"/>
    </location>
</feature>
<evidence type="ECO:0000256" key="2">
    <source>
        <dbReference type="SAM" id="Coils"/>
    </source>
</evidence>
<feature type="compositionally biased region" description="Basic residues" evidence="3">
    <location>
        <begin position="47"/>
        <end position="64"/>
    </location>
</feature>
<feature type="compositionally biased region" description="Basic and acidic residues" evidence="3">
    <location>
        <begin position="65"/>
        <end position="75"/>
    </location>
</feature>
<accession>A0A484G2E9</accession>
<dbReference type="GO" id="GO:0016279">
    <property type="term" value="F:protein-lysine N-methyltransferase activity"/>
    <property type="evidence" value="ECO:0007669"/>
    <property type="project" value="UniProtKB-UniRule"/>
</dbReference>
<keyword evidence="1" id="KW-0489">Methyltransferase</keyword>
<keyword evidence="1" id="KW-0963">Cytoplasm</keyword>
<dbReference type="HAMAP" id="MF_03223">
    <property type="entry name" value="Methyltr_EFM7"/>
    <property type="match status" value="1"/>
</dbReference>
<sequence length="673" mass="77319">MPSDERSNGRTRSRSRSPRRERGDVRRRSPVDDNRRERQRSGERSERHRHAAHRHHRHHHRHRDSPRESERKSSTSKDVTPAATDLPHDARQLSKNDLDVFRPLLAYYLDLQKQKDIRDMDNREVRGRWKSFVGKWNRGDLSRGWYDPEMFMKAKERAPEDWTPEESTREETGDDRRLIKDETDEEDDDDDLGPRLPPTNRNGGYRAGPSVPNMEELSLRRENLAEEAQRERESRIEELRRQRKEDRKTQRERLDDVAPRAEAGTRERMLEKRALVNDKMKEFRDKGGGDATAEVGEQELMGGGDSLAEFKAMKAREERKKTEREIRREEVARARADEREERLRQYREREERVMKGLREMARQRFGLGGEKLRLVTSQPTSPDSQSIHIVKSSGSAQPAFPAQSSSPTLSLSPHNTMSPVSDVADGDTGALFADPEDFYPPTPPPTFQTHTLASGRVLTLHLVGYSPTEAHHLWNGSRVVSDYFESEPSRVSGKTVLELGAGAGLPSLTAGILGAERVVVTDFPDADIVQTMHKNVDEARLEGKVAPVGYVWGADVRPLLAELPEGRDRFDVLVLADLLFRHSEHGKLVETIWNAMRRARGSVAYVFFTSYRPWLRHKDLVFFDIARERGFEVTQVLERKMEKPLFDGDPGDVEVQKTVSGFEVRWPEELVEV</sequence>
<feature type="coiled-coil region" evidence="2">
    <location>
        <begin position="312"/>
        <end position="349"/>
    </location>
</feature>
<dbReference type="EMBL" id="AMCV02000004">
    <property type="protein sequence ID" value="TDZ24566.1"/>
    <property type="molecule type" value="Genomic_DNA"/>
</dbReference>
<dbReference type="PANTHER" id="PTHR34117">
    <property type="entry name" value="STYLE CELL-CYCLE INHIBITOR 1"/>
    <property type="match status" value="1"/>
</dbReference>
<proteinExistence type="inferred from homology"/>
<feature type="compositionally biased region" description="Acidic residues" evidence="3">
    <location>
        <begin position="182"/>
        <end position="191"/>
    </location>
</feature>
<keyword evidence="1" id="KW-0808">Transferase</keyword>
<dbReference type="EC" id="2.1.1.-" evidence="1"/>
<dbReference type="OrthoDB" id="46564at2759"/>
<dbReference type="Proteomes" id="UP000014480">
    <property type="component" value="Unassembled WGS sequence"/>
</dbReference>
<feature type="binding site" evidence="1">
    <location>
        <begin position="500"/>
        <end position="502"/>
    </location>
    <ligand>
        <name>S-adenosyl-L-methionine</name>
        <dbReference type="ChEBI" id="CHEBI:59789"/>
    </ligand>
</feature>
<dbReference type="Gene3D" id="3.40.50.150">
    <property type="entry name" value="Vaccinia Virus protein VP39"/>
    <property type="match status" value="1"/>
</dbReference>